<proteinExistence type="predicted"/>
<accession>A0A3M7LZ48</accession>
<dbReference type="Proteomes" id="UP000265663">
    <property type="component" value="Unassembled WGS sequence"/>
</dbReference>
<reference evidence="2 3" key="1">
    <citation type="journal article" date="2014" name="PLoS ONE">
        <title>De novo Genome Assembly of the Fungal Plant Pathogen Pyrenophora semeniperda.</title>
        <authorList>
            <person name="Soliai M.M."/>
            <person name="Meyer S.E."/>
            <person name="Udall J.A."/>
            <person name="Elzinga D.E."/>
            <person name="Hermansen R.A."/>
            <person name="Bodily P.M."/>
            <person name="Hart A.A."/>
            <person name="Coleman C.E."/>
        </authorList>
    </citation>
    <scope>NUCLEOTIDE SEQUENCE [LARGE SCALE GENOMIC DNA]</scope>
    <source>
        <strain evidence="2 3">CCB06</strain>
        <tissue evidence="2">Mycelium</tissue>
    </source>
</reference>
<evidence type="ECO:0000313" key="2">
    <source>
        <dbReference type="EMBL" id="RMZ67476.1"/>
    </source>
</evidence>
<dbReference type="PANTHER" id="PTHR38049">
    <property type="entry name" value="RICIN B LECTIN DOMAIN-CONTAINING PROTEIN"/>
    <property type="match status" value="1"/>
</dbReference>
<feature type="region of interest" description="Disordered" evidence="1">
    <location>
        <begin position="344"/>
        <end position="428"/>
    </location>
</feature>
<sequence>MDPKTQVQPVVEFKECSRRDKSVTSPASGYLGALVRFEDGSRWKMTGILSDVKYQQSHPPFEARQVLECVCVEDPHNQYRDAQVAVTKVKYQIHGSDESKFFYWNHVEKCRQDSKAKGTDDGTAREFYEHAKELLHIATQPVNWPHKHTVDEVAALDIFDKVELAHAPRLLGFAGESTAKGVDDDEAMHEGYTVFMLMNKLPGVTLNEDKFWNKDEETREEIRRAFKVALMDVWSYGVKPMDSGIHNIIWNEQEHTCYIVDFEDYTTTEQDPETLWTDDHYTGIPISIGANEAVHQQRLLDEEAEADERQEEFYLDVFCDAKSRKKNEVDGAIVVLDEGKIRLWPKDPETGLPTRGPNDEPPPYPFTGLYLPFPSSELPHRPMPAAPTLGLVSTVPPSTSPSPASSAPSTPSPTPPSRVSSQRTKPKLNWIYADNSSRELRYGPRAEAKKHKIGPWDWTEDEQGLTLDGEECLVAVEEEKGGYGWAVYWDREDDCLKEQGVGKEKRVLRCSLERRLVEEHTIKGLNED</sequence>
<protein>
    <submittedName>
        <fullName evidence="2">Vacuolar sorting-associated VPS28</fullName>
    </submittedName>
</protein>
<dbReference type="EMBL" id="KE747810">
    <property type="protein sequence ID" value="RMZ67476.1"/>
    <property type="molecule type" value="Genomic_DNA"/>
</dbReference>
<dbReference type="OrthoDB" id="3928002at2759"/>
<gene>
    <name evidence="2" type="ORF">GMOD_00001404</name>
</gene>
<evidence type="ECO:0000256" key="1">
    <source>
        <dbReference type="SAM" id="MobiDB-lite"/>
    </source>
</evidence>
<dbReference type="PANTHER" id="PTHR38049:SF1">
    <property type="entry name" value="PROTEIN KINASE DOMAIN-CONTAINING PROTEIN"/>
    <property type="match status" value="1"/>
</dbReference>
<name>A0A3M7LZ48_9PLEO</name>
<dbReference type="AlphaFoldDB" id="A0A3M7LZ48"/>
<keyword evidence="3" id="KW-1185">Reference proteome</keyword>
<organism evidence="2 3">
    <name type="scientific">Pyrenophora seminiperda CCB06</name>
    <dbReference type="NCBI Taxonomy" id="1302712"/>
    <lineage>
        <taxon>Eukaryota</taxon>
        <taxon>Fungi</taxon>
        <taxon>Dikarya</taxon>
        <taxon>Ascomycota</taxon>
        <taxon>Pezizomycotina</taxon>
        <taxon>Dothideomycetes</taxon>
        <taxon>Pleosporomycetidae</taxon>
        <taxon>Pleosporales</taxon>
        <taxon>Pleosporineae</taxon>
        <taxon>Pleosporaceae</taxon>
        <taxon>Pyrenophora</taxon>
    </lineage>
</organism>
<feature type="compositionally biased region" description="Low complexity" evidence="1">
    <location>
        <begin position="392"/>
        <end position="409"/>
    </location>
</feature>
<evidence type="ECO:0000313" key="3">
    <source>
        <dbReference type="Proteomes" id="UP000265663"/>
    </source>
</evidence>